<evidence type="ECO:0000313" key="15">
    <source>
        <dbReference type="Proteomes" id="UP001150925"/>
    </source>
</evidence>
<organism evidence="14 15">
    <name type="scientific">Dispira parvispora</name>
    <dbReference type="NCBI Taxonomy" id="1520584"/>
    <lineage>
        <taxon>Eukaryota</taxon>
        <taxon>Fungi</taxon>
        <taxon>Fungi incertae sedis</taxon>
        <taxon>Zoopagomycota</taxon>
        <taxon>Kickxellomycotina</taxon>
        <taxon>Dimargaritomycetes</taxon>
        <taxon>Dimargaritales</taxon>
        <taxon>Dimargaritaceae</taxon>
        <taxon>Dispira</taxon>
    </lineage>
</organism>
<dbReference type="EMBL" id="JANBPY010000927">
    <property type="protein sequence ID" value="KAJ1962691.1"/>
    <property type="molecule type" value="Genomic_DNA"/>
</dbReference>
<name>A0A9W8E6I8_9FUNG</name>
<dbReference type="PANTHER" id="PTHR15362">
    <property type="entry name" value="PHOSPHATIDYLINOSITOL SYNTHASE"/>
    <property type="match status" value="1"/>
</dbReference>
<feature type="transmembrane region" description="Helical" evidence="13">
    <location>
        <begin position="33"/>
        <end position="51"/>
    </location>
</feature>
<evidence type="ECO:0000256" key="2">
    <source>
        <dbReference type="ARBA" id="ARBA00005189"/>
    </source>
</evidence>
<evidence type="ECO:0000313" key="14">
    <source>
        <dbReference type="EMBL" id="KAJ1962691.1"/>
    </source>
</evidence>
<evidence type="ECO:0000256" key="10">
    <source>
        <dbReference type="ARBA" id="ARBA00023209"/>
    </source>
</evidence>
<keyword evidence="7 13" id="KW-1133">Transmembrane helix</keyword>
<evidence type="ECO:0000256" key="7">
    <source>
        <dbReference type="ARBA" id="ARBA00022989"/>
    </source>
</evidence>
<evidence type="ECO:0000256" key="12">
    <source>
        <dbReference type="ARBA" id="ARBA00025707"/>
    </source>
</evidence>
<dbReference type="GO" id="GO:0006659">
    <property type="term" value="P:phosphatidylserine biosynthetic process"/>
    <property type="evidence" value="ECO:0007669"/>
    <property type="project" value="InterPro"/>
</dbReference>
<dbReference type="AlphaFoldDB" id="A0A9W8E6I8"/>
<evidence type="ECO:0000256" key="3">
    <source>
        <dbReference type="ARBA" id="ARBA00022516"/>
    </source>
</evidence>
<feature type="transmembrane region" description="Helical" evidence="13">
    <location>
        <begin position="371"/>
        <end position="391"/>
    </location>
</feature>
<gene>
    <name evidence="14" type="ORF">IWQ62_003447</name>
</gene>
<keyword evidence="3" id="KW-0444">Lipid biosynthesis</keyword>
<dbReference type="GO" id="GO:0106245">
    <property type="term" value="F:L-serine-phosphatidylethanolamine phosphatidyltransferase activity"/>
    <property type="evidence" value="ECO:0007669"/>
    <property type="project" value="InterPro"/>
</dbReference>
<dbReference type="OrthoDB" id="10265393at2759"/>
<dbReference type="Proteomes" id="UP001150925">
    <property type="component" value="Unassembled WGS sequence"/>
</dbReference>
<evidence type="ECO:0000256" key="9">
    <source>
        <dbReference type="ARBA" id="ARBA00023136"/>
    </source>
</evidence>
<evidence type="ECO:0000256" key="6">
    <source>
        <dbReference type="ARBA" id="ARBA00022824"/>
    </source>
</evidence>
<comment type="pathway">
    <text evidence="12">Phospholipid metabolism.</text>
</comment>
<comment type="subcellular location">
    <subcellularLocation>
        <location evidence="1">Endoplasmic reticulum membrane</location>
        <topology evidence="1">Multi-pass membrane protein</topology>
    </subcellularLocation>
</comment>
<evidence type="ECO:0008006" key="16">
    <source>
        <dbReference type="Google" id="ProtNLM"/>
    </source>
</evidence>
<keyword evidence="15" id="KW-1185">Reference proteome</keyword>
<dbReference type="Pfam" id="PF03034">
    <property type="entry name" value="PSS"/>
    <property type="match status" value="1"/>
</dbReference>
<comment type="pathway">
    <text evidence="2">Lipid metabolism.</text>
</comment>
<evidence type="ECO:0000256" key="1">
    <source>
        <dbReference type="ARBA" id="ARBA00004477"/>
    </source>
</evidence>
<keyword evidence="9 13" id="KW-0472">Membrane</keyword>
<keyword evidence="11" id="KW-1208">Phospholipid metabolism</keyword>
<protein>
    <recommendedName>
        <fullName evidence="16">Phosphatidylserine synthase</fullName>
    </recommendedName>
</protein>
<reference evidence="14" key="1">
    <citation type="submission" date="2022-07" db="EMBL/GenBank/DDBJ databases">
        <title>Phylogenomic reconstructions and comparative analyses of Kickxellomycotina fungi.</title>
        <authorList>
            <person name="Reynolds N.K."/>
            <person name="Stajich J.E."/>
            <person name="Barry K."/>
            <person name="Grigoriev I.V."/>
            <person name="Crous P."/>
            <person name="Smith M.E."/>
        </authorList>
    </citation>
    <scope>NUCLEOTIDE SEQUENCE</scope>
    <source>
        <strain evidence="14">RSA 1196</strain>
    </source>
</reference>
<dbReference type="InterPro" id="IPR004277">
    <property type="entry name" value="PSS"/>
</dbReference>
<evidence type="ECO:0000256" key="5">
    <source>
        <dbReference type="ARBA" id="ARBA00022692"/>
    </source>
</evidence>
<sequence>MVPLAPLPRRLPKDPAATGPVDPTSEFFYHPRTLTALVFMILVLIYTAFFSPVENTTLNNTKLGIFAACLCFLLFGLLQFRDGPFIRPHPAVWRLVLASGVLYQMFLVFLLFQDPKDSRQLMAYLDPDLGVPLPERSYAESCDLTWDNVGSKMDVFVLAHALGWFGKTLILRDVWLCWIVSIMFEIMEYSLQHQLNNFAECWWDHWILDVLLCNWLGIYVGIKTCEYFEMKQYSWRGLRQIPTYRGKLSRTAAQFTPHSWTKFEWGPTKSFRNYMAVICLVICVLVCELNAFYLKYLLWIPPEHPLVTYRLILMFLFGIPSTREAYDYLMSPTNPRIGTQIWLMLANIVTEVLICVKLAKGEFNEPAPPAVVTFWAVFLALLIIYPIYKFLAVPWLAKRQRDTPTLSHAKTE</sequence>
<evidence type="ECO:0000256" key="8">
    <source>
        <dbReference type="ARBA" id="ARBA00023098"/>
    </source>
</evidence>
<feature type="transmembrane region" description="Helical" evidence="13">
    <location>
        <begin position="92"/>
        <end position="112"/>
    </location>
</feature>
<proteinExistence type="predicted"/>
<evidence type="ECO:0000256" key="11">
    <source>
        <dbReference type="ARBA" id="ARBA00023264"/>
    </source>
</evidence>
<feature type="transmembrane region" description="Helical" evidence="13">
    <location>
        <begin position="274"/>
        <end position="294"/>
    </location>
</feature>
<comment type="caution">
    <text evidence="14">The sequence shown here is derived from an EMBL/GenBank/DDBJ whole genome shotgun (WGS) entry which is preliminary data.</text>
</comment>
<evidence type="ECO:0000256" key="13">
    <source>
        <dbReference type="SAM" id="Phobius"/>
    </source>
</evidence>
<keyword evidence="4" id="KW-0808">Transferase</keyword>
<keyword evidence="6" id="KW-0256">Endoplasmic reticulum</keyword>
<keyword evidence="10" id="KW-0594">Phospholipid biosynthesis</keyword>
<keyword evidence="8" id="KW-0443">Lipid metabolism</keyword>
<accession>A0A9W8E6I8</accession>
<dbReference type="GO" id="GO:0005789">
    <property type="term" value="C:endoplasmic reticulum membrane"/>
    <property type="evidence" value="ECO:0007669"/>
    <property type="project" value="UniProtKB-SubCell"/>
</dbReference>
<feature type="transmembrane region" description="Helical" evidence="13">
    <location>
        <begin position="63"/>
        <end position="80"/>
    </location>
</feature>
<dbReference type="PANTHER" id="PTHR15362:SF7">
    <property type="entry name" value="PHOSPHATIDYLSERINE SYNTHASE 2"/>
    <property type="match status" value="1"/>
</dbReference>
<keyword evidence="5 13" id="KW-0812">Transmembrane</keyword>
<evidence type="ECO:0000256" key="4">
    <source>
        <dbReference type="ARBA" id="ARBA00022679"/>
    </source>
</evidence>